<feature type="domain" description="PAC" evidence="14">
    <location>
        <begin position="430"/>
        <end position="480"/>
    </location>
</feature>
<dbReference type="PROSITE" id="PS50887">
    <property type="entry name" value="GGDEF"/>
    <property type="match status" value="1"/>
</dbReference>
<evidence type="ECO:0000259" key="17">
    <source>
        <dbReference type="PROSITE" id="PS50887"/>
    </source>
</evidence>
<dbReference type="PROSITE" id="PS50112">
    <property type="entry name" value="PAS"/>
    <property type="match status" value="1"/>
</dbReference>
<evidence type="ECO:0000256" key="7">
    <source>
        <dbReference type="ARBA" id="ARBA00022840"/>
    </source>
</evidence>
<dbReference type="SMART" id="SM00052">
    <property type="entry name" value="EAL"/>
    <property type="match status" value="1"/>
</dbReference>
<dbReference type="InterPro" id="IPR000160">
    <property type="entry name" value="GGDEF_dom"/>
</dbReference>
<dbReference type="Pfam" id="PF00672">
    <property type="entry name" value="HAMP"/>
    <property type="match status" value="1"/>
</dbReference>
<keyword evidence="5" id="KW-0547">Nucleotide-binding</keyword>
<evidence type="ECO:0000256" key="1">
    <source>
        <dbReference type="ARBA" id="ARBA00004651"/>
    </source>
</evidence>
<dbReference type="SUPFAM" id="SSF158472">
    <property type="entry name" value="HAMP domain-like"/>
    <property type="match status" value="1"/>
</dbReference>
<organism evidence="18 20">
    <name type="scientific">Iodobacter fluviatilis</name>
    <dbReference type="NCBI Taxonomy" id="537"/>
    <lineage>
        <taxon>Bacteria</taxon>
        <taxon>Pseudomonadati</taxon>
        <taxon>Pseudomonadota</taxon>
        <taxon>Betaproteobacteria</taxon>
        <taxon>Neisseriales</taxon>
        <taxon>Chitinibacteraceae</taxon>
        <taxon>Iodobacter</taxon>
    </lineage>
</organism>
<dbReference type="EMBL" id="SMBT01000004">
    <property type="protein sequence ID" value="TCU87940.1"/>
    <property type="molecule type" value="Genomic_DNA"/>
</dbReference>
<keyword evidence="7" id="KW-0067">ATP-binding</keyword>
<feature type="transmembrane region" description="Helical" evidence="12">
    <location>
        <begin position="273"/>
        <end position="293"/>
    </location>
</feature>
<keyword evidence="2" id="KW-1003">Cell membrane</keyword>
<dbReference type="GO" id="GO:0005524">
    <property type="term" value="F:ATP binding"/>
    <property type="evidence" value="ECO:0007669"/>
    <property type="project" value="UniProtKB-KW"/>
</dbReference>
<name>A0A377STU1_9NEIS</name>
<dbReference type="Proteomes" id="UP000295794">
    <property type="component" value="Unassembled WGS sequence"/>
</dbReference>
<evidence type="ECO:0000259" key="14">
    <source>
        <dbReference type="PROSITE" id="PS50113"/>
    </source>
</evidence>
<keyword evidence="21" id="KW-1185">Reference proteome</keyword>
<dbReference type="Proteomes" id="UP000255108">
    <property type="component" value="Unassembled WGS sequence"/>
</dbReference>
<keyword evidence="18" id="KW-0378">Hydrolase</keyword>
<dbReference type="AlphaFoldDB" id="A0A377STU1"/>
<dbReference type="NCBIfam" id="TIGR00254">
    <property type="entry name" value="GGDEF"/>
    <property type="match status" value="1"/>
</dbReference>
<keyword evidence="9 12" id="KW-0472">Membrane</keyword>
<dbReference type="InterPro" id="IPR000014">
    <property type="entry name" value="PAS"/>
</dbReference>
<dbReference type="CDD" id="cd01948">
    <property type="entry name" value="EAL"/>
    <property type="match status" value="1"/>
</dbReference>
<evidence type="ECO:0000256" key="6">
    <source>
        <dbReference type="ARBA" id="ARBA00022777"/>
    </source>
</evidence>
<dbReference type="PROSITE" id="PS50113">
    <property type="entry name" value="PAC"/>
    <property type="match status" value="1"/>
</dbReference>
<dbReference type="GO" id="GO:0016301">
    <property type="term" value="F:kinase activity"/>
    <property type="evidence" value="ECO:0007669"/>
    <property type="project" value="UniProtKB-KW"/>
</dbReference>
<dbReference type="GO" id="GO:0007165">
    <property type="term" value="P:signal transduction"/>
    <property type="evidence" value="ECO:0007669"/>
    <property type="project" value="InterPro"/>
</dbReference>
<dbReference type="CDD" id="cd12915">
    <property type="entry name" value="PDC2_DGC_like"/>
    <property type="match status" value="1"/>
</dbReference>
<feature type="domain" description="GGDEF" evidence="17">
    <location>
        <begin position="512"/>
        <end position="650"/>
    </location>
</feature>
<dbReference type="Pfam" id="PF02743">
    <property type="entry name" value="dCache_1"/>
    <property type="match status" value="1"/>
</dbReference>
<evidence type="ECO:0000259" key="13">
    <source>
        <dbReference type="PROSITE" id="PS50112"/>
    </source>
</evidence>
<evidence type="ECO:0000313" key="21">
    <source>
        <dbReference type="Proteomes" id="UP000295794"/>
    </source>
</evidence>
<keyword evidence="6" id="KW-0418">Kinase</keyword>
<evidence type="ECO:0000313" key="19">
    <source>
        <dbReference type="EMBL" id="TCU87940.1"/>
    </source>
</evidence>
<dbReference type="PROSITE" id="PS50885">
    <property type="entry name" value="HAMP"/>
    <property type="match status" value="1"/>
</dbReference>
<dbReference type="CDD" id="cd00130">
    <property type="entry name" value="PAS"/>
    <property type="match status" value="1"/>
</dbReference>
<feature type="domain" description="PAS" evidence="13">
    <location>
        <begin position="354"/>
        <end position="424"/>
    </location>
</feature>
<protein>
    <recommendedName>
        <fullName evidence="11">Sensor protein FixL</fullName>
    </recommendedName>
</protein>
<dbReference type="Gene3D" id="3.30.450.20">
    <property type="entry name" value="PAS domain"/>
    <property type="match status" value="2"/>
</dbReference>
<dbReference type="FunFam" id="3.30.70.270:FF:000001">
    <property type="entry name" value="Diguanylate cyclase domain protein"/>
    <property type="match status" value="1"/>
</dbReference>
<dbReference type="PROSITE" id="PS50883">
    <property type="entry name" value="EAL"/>
    <property type="match status" value="1"/>
</dbReference>
<feature type="domain" description="EAL" evidence="15">
    <location>
        <begin position="659"/>
        <end position="913"/>
    </location>
</feature>
<dbReference type="Pfam" id="PF00990">
    <property type="entry name" value="GGDEF"/>
    <property type="match status" value="1"/>
</dbReference>
<dbReference type="CDD" id="cd01949">
    <property type="entry name" value="GGDEF"/>
    <property type="match status" value="1"/>
</dbReference>
<keyword evidence="4 12" id="KW-0812">Transmembrane</keyword>
<dbReference type="SUPFAM" id="SSF141868">
    <property type="entry name" value="EAL domain-like"/>
    <property type="match status" value="1"/>
</dbReference>
<dbReference type="OrthoDB" id="8588402at2"/>
<dbReference type="Pfam" id="PF00563">
    <property type="entry name" value="EAL"/>
    <property type="match status" value="1"/>
</dbReference>
<dbReference type="GO" id="GO:0005886">
    <property type="term" value="C:plasma membrane"/>
    <property type="evidence" value="ECO:0007669"/>
    <property type="project" value="UniProtKB-SubCell"/>
</dbReference>
<proteinExistence type="predicted"/>
<dbReference type="NCBIfam" id="TIGR00229">
    <property type="entry name" value="sensory_box"/>
    <property type="match status" value="1"/>
</dbReference>
<dbReference type="Pfam" id="PF13426">
    <property type="entry name" value="PAS_9"/>
    <property type="match status" value="1"/>
</dbReference>
<evidence type="ECO:0000313" key="20">
    <source>
        <dbReference type="Proteomes" id="UP000255108"/>
    </source>
</evidence>
<sequence>MMITSLQRLSIRIQLFLLTLAIALPFVVMLGLFLNHELKQLHKEAYAKVQIIANNSASDIAKRLHRYQQTLLRIASRPQIKALDPQHCDPLLKEFVQLSPEFTTLSLRDINAQPICSYLSQPPSTRQLEQFPWFTEAIQTQHFTLGDADMGSSSGRWIAVLAQPVFNPALGGLLILPLDLLKFSKDVFHSTPAQTIITVIDQRNIILLHSGDAATWIGQKTKHATSAKPNELSVIKNEDGISRLNSFATIPGTKWRVFAGIPEAEVFAEYTQYLWYSLILSTSFLILSLLLAWRISTFIIQPISRLVRTAKQVAEGNTHTRASVDGPLEIKAVAEQFNGMLDAWQHSEAVRYDSALHTQTILDNMADAVITINQNGIIESFNQAASAIFGYSPSEITGKNISLLMPEPHRSHHDSYLQNYQSSEARIIGVPREVEGLRKNGQLFPMSLSVSKINLTGRITFIGLVRDITQNRENEQEIRRLAFYDPLTGLANRRLLADRLRQAMITSARNSQHGALMFLDLDHFKQLNDNLGHDLGDLLLQQVAERLQNCVREGDSVARLGGDEFVVLLEELSTNPHEAVTQTELIASKILEELGLPYALNEHIYSSTPSIGIVLFLEDLESMEELLKKADVAMYQAKSAGRNTARFFDPVMQAAAAAHDESVRDLRRGFAEQEFVLQYQVQVDNNGEITGAEALVRWNHPERGLVAPLEFIPLAEETGIILPLGQWVLETACNQLHQWSLQPFTADWSMAVNVSALQFTQANFVEHVSYALKKTGVNPRKLKLELTESMLIDDIEDIIEKMNHLKKQGVSFSLDDFGTGYSSLSNLKQLPLDQLKIDQSFVQDIMSDPSDAIIARAIIVLGHSLGLKVIAEGVETLEQRDFLTVIGCVAFQGNYFGPPLFAHELNTQADSGDTATSSI</sequence>
<evidence type="ECO:0000256" key="10">
    <source>
        <dbReference type="ARBA" id="ARBA00059827"/>
    </source>
</evidence>
<dbReference type="SMART" id="SM00091">
    <property type="entry name" value="PAS"/>
    <property type="match status" value="1"/>
</dbReference>
<evidence type="ECO:0000259" key="15">
    <source>
        <dbReference type="PROSITE" id="PS50883"/>
    </source>
</evidence>
<evidence type="ECO:0000256" key="11">
    <source>
        <dbReference type="ARBA" id="ARBA00070616"/>
    </source>
</evidence>
<evidence type="ECO:0000259" key="16">
    <source>
        <dbReference type="PROSITE" id="PS50885"/>
    </source>
</evidence>
<dbReference type="FunFam" id="3.30.450.20:FF:000060">
    <property type="entry name" value="Sensor protein FixL"/>
    <property type="match status" value="1"/>
</dbReference>
<evidence type="ECO:0000256" key="12">
    <source>
        <dbReference type="SAM" id="Phobius"/>
    </source>
</evidence>
<dbReference type="CDD" id="cd12914">
    <property type="entry name" value="PDC1_DGC_like"/>
    <property type="match status" value="1"/>
</dbReference>
<evidence type="ECO:0000256" key="4">
    <source>
        <dbReference type="ARBA" id="ARBA00022692"/>
    </source>
</evidence>
<dbReference type="PANTHER" id="PTHR44757:SF2">
    <property type="entry name" value="BIOFILM ARCHITECTURE MAINTENANCE PROTEIN MBAA"/>
    <property type="match status" value="1"/>
</dbReference>
<dbReference type="Gene3D" id="6.10.340.10">
    <property type="match status" value="1"/>
</dbReference>
<dbReference type="EMBL" id="UGHR01000004">
    <property type="protein sequence ID" value="STR45441.1"/>
    <property type="molecule type" value="Genomic_DNA"/>
</dbReference>
<dbReference type="InterPro" id="IPR035965">
    <property type="entry name" value="PAS-like_dom_sf"/>
</dbReference>
<dbReference type="InterPro" id="IPR003660">
    <property type="entry name" value="HAMP_dom"/>
</dbReference>
<reference evidence="19 21" key="2">
    <citation type="submission" date="2019-03" db="EMBL/GenBank/DDBJ databases">
        <title>Genomic Encyclopedia of Type Strains, Phase IV (KMG-IV): sequencing the most valuable type-strain genomes for metagenomic binning, comparative biology and taxonomic classification.</title>
        <authorList>
            <person name="Goeker M."/>
        </authorList>
    </citation>
    <scope>NUCLEOTIDE SEQUENCE [LARGE SCALE GENOMIC DNA]</scope>
    <source>
        <strain evidence="19 21">DSM 3764</strain>
    </source>
</reference>
<reference evidence="18 20" key="1">
    <citation type="submission" date="2018-06" db="EMBL/GenBank/DDBJ databases">
        <authorList>
            <consortium name="Pathogen Informatics"/>
            <person name="Doyle S."/>
        </authorList>
    </citation>
    <scope>NUCLEOTIDE SEQUENCE [LARGE SCALE GENOMIC DNA]</scope>
    <source>
        <strain evidence="18 20">NCTC11159</strain>
    </source>
</reference>
<dbReference type="SMART" id="SM00267">
    <property type="entry name" value="GGDEF"/>
    <property type="match status" value="1"/>
</dbReference>
<dbReference type="SUPFAM" id="SSF55073">
    <property type="entry name" value="Nucleotide cyclase"/>
    <property type="match status" value="1"/>
</dbReference>
<dbReference type="InterPro" id="IPR033479">
    <property type="entry name" value="dCache_1"/>
</dbReference>
<accession>A0A377STU1</accession>
<keyword evidence="8 12" id="KW-1133">Transmembrane helix</keyword>
<dbReference type="GO" id="GO:0016787">
    <property type="term" value="F:hydrolase activity"/>
    <property type="evidence" value="ECO:0007669"/>
    <property type="project" value="UniProtKB-KW"/>
</dbReference>
<dbReference type="InterPro" id="IPR029787">
    <property type="entry name" value="Nucleotide_cyclase"/>
</dbReference>
<feature type="domain" description="HAMP" evidence="16">
    <location>
        <begin position="297"/>
        <end position="349"/>
    </location>
</feature>
<dbReference type="SUPFAM" id="SSF55785">
    <property type="entry name" value="PYP-like sensor domain (PAS domain)"/>
    <property type="match status" value="1"/>
</dbReference>
<comment type="subcellular location">
    <subcellularLocation>
        <location evidence="1">Cell membrane</location>
        <topology evidence="1">Multi-pass membrane protein</topology>
    </subcellularLocation>
</comment>
<dbReference type="CDD" id="cd06225">
    <property type="entry name" value="HAMP"/>
    <property type="match status" value="1"/>
</dbReference>
<dbReference type="InterPro" id="IPR001633">
    <property type="entry name" value="EAL_dom"/>
</dbReference>
<dbReference type="SMART" id="SM00304">
    <property type="entry name" value="HAMP"/>
    <property type="match status" value="1"/>
</dbReference>
<evidence type="ECO:0000313" key="18">
    <source>
        <dbReference type="EMBL" id="STR45441.1"/>
    </source>
</evidence>
<keyword evidence="3" id="KW-0808">Transferase</keyword>
<dbReference type="InterPro" id="IPR052155">
    <property type="entry name" value="Biofilm_reg_signaling"/>
</dbReference>
<evidence type="ECO:0000256" key="8">
    <source>
        <dbReference type="ARBA" id="ARBA00022989"/>
    </source>
</evidence>
<evidence type="ECO:0000256" key="2">
    <source>
        <dbReference type="ARBA" id="ARBA00022475"/>
    </source>
</evidence>
<dbReference type="PANTHER" id="PTHR44757">
    <property type="entry name" value="DIGUANYLATE CYCLASE DGCP"/>
    <property type="match status" value="1"/>
</dbReference>
<gene>
    <name evidence="18" type="primary">gmr_8</name>
    <name evidence="19" type="ORF">EV682_104107</name>
    <name evidence="18" type="ORF">NCTC11159_04013</name>
</gene>
<dbReference type="InterPro" id="IPR000700">
    <property type="entry name" value="PAS-assoc_C"/>
</dbReference>
<evidence type="ECO:0000256" key="9">
    <source>
        <dbReference type="ARBA" id="ARBA00023136"/>
    </source>
</evidence>
<dbReference type="RefSeq" id="WP_115229464.1">
    <property type="nucleotide sequence ID" value="NZ_CAWOLO010000004.1"/>
</dbReference>
<evidence type="ECO:0000256" key="5">
    <source>
        <dbReference type="ARBA" id="ARBA00022741"/>
    </source>
</evidence>
<feature type="transmembrane region" description="Helical" evidence="12">
    <location>
        <begin position="12"/>
        <end position="34"/>
    </location>
</feature>
<dbReference type="InterPro" id="IPR043128">
    <property type="entry name" value="Rev_trsase/Diguanyl_cyclase"/>
</dbReference>
<dbReference type="Gene3D" id="3.30.70.270">
    <property type="match status" value="1"/>
</dbReference>
<dbReference type="InterPro" id="IPR035919">
    <property type="entry name" value="EAL_sf"/>
</dbReference>
<evidence type="ECO:0000256" key="3">
    <source>
        <dbReference type="ARBA" id="ARBA00022679"/>
    </source>
</evidence>
<comment type="function">
    <text evidence="10">Putative oxygen sensor; modulates the activity of FixJ, a transcriptional activator of nitrogen fixation fixK gene. FixL probably acts as a kinase that phosphorylates FixJ.</text>
</comment>
<dbReference type="Gene3D" id="3.20.20.450">
    <property type="entry name" value="EAL domain"/>
    <property type="match status" value="1"/>
</dbReference>